<evidence type="ECO:0000259" key="1">
    <source>
        <dbReference type="Pfam" id="PF12697"/>
    </source>
</evidence>
<dbReference type="SUPFAM" id="SSF53474">
    <property type="entry name" value="alpha/beta-Hydrolases"/>
    <property type="match status" value="1"/>
</dbReference>
<accession>A0A6N4VGK7</accession>
<keyword evidence="3" id="KW-1185">Reference proteome</keyword>
<evidence type="ECO:0000313" key="3">
    <source>
        <dbReference type="Proteomes" id="UP000466785"/>
    </source>
</evidence>
<dbReference type="Gene3D" id="3.40.50.1820">
    <property type="entry name" value="alpha/beta hydrolase"/>
    <property type="match status" value="1"/>
</dbReference>
<dbReference type="InterPro" id="IPR000073">
    <property type="entry name" value="AB_hydrolase_1"/>
</dbReference>
<evidence type="ECO:0000313" key="2">
    <source>
        <dbReference type="EMBL" id="BBX53268.1"/>
    </source>
</evidence>
<protein>
    <submittedName>
        <fullName evidence="2">Thioesterase</fullName>
    </submittedName>
</protein>
<sequence length="291" mass="30367">MTGPAPRPRVVVVDGIPMSGLDAAAPEPRAVIVAAHGGATSSAYFDCPGNPTLSLLRAAAAEGFTAIALDRPGYGSSAVYAGEFADPERRVSAALAAAEKMLGPGSRGAGFFLLGHSAGCELALRMAAAADDVVGVELSGTGLRYTDEAKAIISEATVTSRPAGLRDLLWQPTDLYPAEVLTGGLSAPGVAYESKVTAHWARRDFPAIAARVTVPVQFSVADHERVWETTPESLSAITDLFAGPVRLNHMANSGHNLSVGRTADRYHRNVLSFLEECIAGSGRDREQVEAS</sequence>
<gene>
    <name evidence="2" type="ORF">MPOR_42940</name>
</gene>
<dbReference type="AlphaFoldDB" id="A0A6N4VGK7"/>
<proteinExistence type="predicted"/>
<feature type="domain" description="AB hydrolase-1" evidence="1">
    <location>
        <begin position="32"/>
        <end position="257"/>
    </location>
</feature>
<dbReference type="InterPro" id="IPR029058">
    <property type="entry name" value="AB_hydrolase_fold"/>
</dbReference>
<dbReference type="KEGG" id="mpof:MPOR_42940"/>
<organism evidence="2 3">
    <name type="scientific">Mycolicibacterium poriferae</name>
    <dbReference type="NCBI Taxonomy" id="39694"/>
    <lineage>
        <taxon>Bacteria</taxon>
        <taxon>Bacillati</taxon>
        <taxon>Actinomycetota</taxon>
        <taxon>Actinomycetes</taxon>
        <taxon>Mycobacteriales</taxon>
        <taxon>Mycobacteriaceae</taxon>
        <taxon>Mycolicibacterium</taxon>
    </lineage>
</organism>
<reference evidence="2 3" key="1">
    <citation type="journal article" date="2019" name="Emerg. Microbes Infect.">
        <title>Comprehensive subspecies identification of 175 nontuberculous mycobacteria species based on 7547 genomic profiles.</title>
        <authorList>
            <person name="Matsumoto Y."/>
            <person name="Kinjo T."/>
            <person name="Motooka D."/>
            <person name="Nabeya D."/>
            <person name="Jung N."/>
            <person name="Uechi K."/>
            <person name="Horii T."/>
            <person name="Iida T."/>
            <person name="Fujita J."/>
            <person name="Nakamura S."/>
        </authorList>
    </citation>
    <scope>NUCLEOTIDE SEQUENCE [LARGE SCALE GENOMIC DNA]</scope>
    <source>
        <strain evidence="2 3">JCM 12603</strain>
    </source>
</reference>
<dbReference type="Proteomes" id="UP000466785">
    <property type="component" value="Chromosome"/>
</dbReference>
<dbReference type="EMBL" id="AP022570">
    <property type="protein sequence ID" value="BBX53268.1"/>
    <property type="molecule type" value="Genomic_DNA"/>
</dbReference>
<dbReference type="GO" id="GO:0003824">
    <property type="term" value="F:catalytic activity"/>
    <property type="evidence" value="ECO:0007669"/>
    <property type="project" value="UniProtKB-ARBA"/>
</dbReference>
<name>A0A6N4VGK7_9MYCO</name>
<dbReference type="Pfam" id="PF12697">
    <property type="entry name" value="Abhydrolase_6"/>
    <property type="match status" value="1"/>
</dbReference>